<dbReference type="InterPro" id="IPR001387">
    <property type="entry name" value="Cro/C1-type_HTH"/>
</dbReference>
<reference evidence="2 3" key="1">
    <citation type="submission" date="2022-10" db="EMBL/GenBank/DDBJ databases">
        <title>The complete genomes of actinobacterial strains from the NBC collection.</title>
        <authorList>
            <person name="Joergensen T.S."/>
            <person name="Alvarez Arevalo M."/>
            <person name="Sterndorff E.B."/>
            <person name="Faurdal D."/>
            <person name="Vuksanovic O."/>
            <person name="Mourched A.-S."/>
            <person name="Charusanti P."/>
            <person name="Shaw S."/>
            <person name="Blin K."/>
            <person name="Weber T."/>
        </authorList>
    </citation>
    <scope>NUCLEOTIDE SEQUENCE [LARGE SCALE GENOMIC DNA]</scope>
    <source>
        <strain evidence="2 3">NBC_00319</strain>
    </source>
</reference>
<dbReference type="CDD" id="cd00093">
    <property type="entry name" value="HTH_XRE"/>
    <property type="match status" value="1"/>
</dbReference>
<dbReference type="EMBL" id="CP108021">
    <property type="protein sequence ID" value="WUM20318.1"/>
    <property type="molecule type" value="Genomic_DNA"/>
</dbReference>
<dbReference type="SUPFAM" id="SSF47413">
    <property type="entry name" value="lambda repressor-like DNA-binding domains"/>
    <property type="match status" value="1"/>
</dbReference>
<dbReference type="InterPro" id="IPR041413">
    <property type="entry name" value="MLTR_LBD"/>
</dbReference>
<name>A0AAU4K2Q9_9NOCA</name>
<evidence type="ECO:0000259" key="1">
    <source>
        <dbReference type="PROSITE" id="PS50943"/>
    </source>
</evidence>
<keyword evidence="3" id="KW-1185">Reference proteome</keyword>
<dbReference type="PROSITE" id="PS50943">
    <property type="entry name" value="HTH_CROC1"/>
    <property type="match status" value="1"/>
</dbReference>
<accession>A0AAU4K2Q9</accession>
<dbReference type="RefSeq" id="WP_328857665.1">
    <property type="nucleotide sequence ID" value="NZ_CP108021.1"/>
</dbReference>
<dbReference type="AlphaFoldDB" id="A0AAU4K2Q9"/>
<protein>
    <submittedName>
        <fullName evidence="2">Helix-turn-helix transcriptional regulator</fullName>
    </submittedName>
</protein>
<evidence type="ECO:0000313" key="3">
    <source>
        <dbReference type="Proteomes" id="UP001432128"/>
    </source>
</evidence>
<evidence type="ECO:0000313" key="2">
    <source>
        <dbReference type="EMBL" id="WUM20318.1"/>
    </source>
</evidence>
<dbReference type="GO" id="GO:0003677">
    <property type="term" value="F:DNA binding"/>
    <property type="evidence" value="ECO:0007669"/>
    <property type="project" value="InterPro"/>
</dbReference>
<dbReference type="PANTHER" id="PTHR35010:SF2">
    <property type="entry name" value="BLL4672 PROTEIN"/>
    <property type="match status" value="1"/>
</dbReference>
<gene>
    <name evidence="2" type="ORF">OG579_00155</name>
</gene>
<dbReference type="KEGG" id="whr:OG579_00155"/>
<dbReference type="InterPro" id="IPR010982">
    <property type="entry name" value="Lambda_DNA-bd_dom_sf"/>
</dbReference>
<dbReference type="Pfam" id="PF13560">
    <property type="entry name" value="HTH_31"/>
    <property type="match status" value="1"/>
</dbReference>
<dbReference type="Proteomes" id="UP001432128">
    <property type="component" value="Chromosome"/>
</dbReference>
<dbReference type="Gene3D" id="1.10.260.40">
    <property type="entry name" value="lambda repressor-like DNA-binding domains"/>
    <property type="match status" value="1"/>
</dbReference>
<sequence length="277" mass="29472">MTDNQLGEFLRARRERVSPAAVGLLAIGHRRTPGLRREEVAAGAGISIDYLIRLERGRDRHPSPAVVDALADVLGLDADGRAHLADLADPRAGQGVPLVATASEPIRVLIDSWPNPTIVTNGVLDLIGANSAGERLHRDIGLQIGDNMARALFLEPGAREIYLGFDDVAVEVVGNLRSMSASSGRHPELTALVGELSVASDHFARLWAQGEVRGKSDGVKVIAHPEHGRLDLRWSTLHVAGAPGEMIVTYSAEAGSESERVLAALGDPATSPRSARR</sequence>
<feature type="domain" description="HTH cro/C1-type" evidence="1">
    <location>
        <begin position="34"/>
        <end position="81"/>
    </location>
</feature>
<proteinExistence type="predicted"/>
<dbReference type="Pfam" id="PF17765">
    <property type="entry name" value="MLTR_LBD"/>
    <property type="match status" value="1"/>
</dbReference>
<dbReference type="PANTHER" id="PTHR35010">
    <property type="entry name" value="BLL4672 PROTEIN-RELATED"/>
    <property type="match status" value="1"/>
</dbReference>
<organism evidence="2 3">
    <name type="scientific">Williamsia herbipolensis</name>
    <dbReference type="NCBI Taxonomy" id="1603258"/>
    <lineage>
        <taxon>Bacteria</taxon>
        <taxon>Bacillati</taxon>
        <taxon>Actinomycetota</taxon>
        <taxon>Actinomycetes</taxon>
        <taxon>Mycobacteriales</taxon>
        <taxon>Nocardiaceae</taxon>
        <taxon>Williamsia</taxon>
    </lineage>
</organism>
<dbReference type="Gene3D" id="3.30.450.180">
    <property type="match status" value="1"/>
</dbReference>
<dbReference type="SMART" id="SM00530">
    <property type="entry name" value="HTH_XRE"/>
    <property type="match status" value="1"/>
</dbReference>